<keyword evidence="1" id="KW-0175">Coiled coil</keyword>
<organism evidence="3 4">
    <name type="scientific">Mugilogobius chulae</name>
    <name type="common">yellowstripe goby</name>
    <dbReference type="NCBI Taxonomy" id="88201"/>
    <lineage>
        <taxon>Eukaryota</taxon>
        <taxon>Metazoa</taxon>
        <taxon>Chordata</taxon>
        <taxon>Craniata</taxon>
        <taxon>Vertebrata</taxon>
        <taxon>Euteleostomi</taxon>
        <taxon>Actinopterygii</taxon>
        <taxon>Neopterygii</taxon>
        <taxon>Teleostei</taxon>
        <taxon>Neoteleostei</taxon>
        <taxon>Acanthomorphata</taxon>
        <taxon>Gobiaria</taxon>
        <taxon>Gobiiformes</taxon>
        <taxon>Gobioidei</taxon>
        <taxon>Gobiidae</taxon>
        <taxon>Gobionellinae</taxon>
        <taxon>Mugilogobius</taxon>
    </lineage>
</organism>
<gene>
    <name evidence="3" type="ORF">WMY93_028999</name>
</gene>
<feature type="region of interest" description="Disordered" evidence="2">
    <location>
        <begin position="305"/>
        <end position="326"/>
    </location>
</feature>
<feature type="coiled-coil region" evidence="1">
    <location>
        <begin position="94"/>
        <end position="128"/>
    </location>
</feature>
<evidence type="ECO:0000313" key="4">
    <source>
        <dbReference type="Proteomes" id="UP001460270"/>
    </source>
</evidence>
<evidence type="ECO:0000313" key="3">
    <source>
        <dbReference type="EMBL" id="KAK7882825.1"/>
    </source>
</evidence>
<dbReference type="PANTHER" id="PTHR11505">
    <property type="entry name" value="L1 TRANSPOSABLE ELEMENT-RELATED"/>
    <property type="match status" value="1"/>
</dbReference>
<dbReference type="AlphaFoldDB" id="A0AAW0MRU3"/>
<dbReference type="EMBL" id="JBBPFD010000021">
    <property type="protein sequence ID" value="KAK7882825.1"/>
    <property type="molecule type" value="Genomic_DNA"/>
</dbReference>
<reference evidence="4" key="1">
    <citation type="submission" date="2024-04" db="EMBL/GenBank/DDBJ databases">
        <title>Salinicola lusitanus LLJ914,a marine bacterium isolated from the Okinawa Trough.</title>
        <authorList>
            <person name="Li J."/>
        </authorList>
    </citation>
    <scope>NUCLEOTIDE SEQUENCE [LARGE SCALE GENOMIC DNA]</scope>
</reference>
<accession>A0AAW0MRU3</accession>
<proteinExistence type="predicted"/>
<name>A0AAW0MRU3_9GOBI</name>
<keyword evidence="4" id="KW-1185">Reference proteome</keyword>
<sequence>MDINKVHSYAKQIRGELAILTEKTGENGSEPTTDKVNRPAKKSKTLASEGDGEDEDVSNMTILMAIQRMENMHVESLISLKRVEDLTKQNASSIKDLVHAIEFQNKRLEKVESQVGSMENKLQTVMKDNALLKNKCMQLENYQRRMNLRISGLPERAGEDVKKMVVDLFSQVSPSIANHLPHSLDVAHRLGPPRSTEAASHRRVIARFVSRTHRDQVWRDARASALLRERKIFLTEDLTQEDKETRNKLWPLVEKARKEGKRAGFRGACAYIEVIEAVKPGAVALSSPRGFVKSTRAGLISRDYRGLRSPDVAPDPPYRLEPTAPS</sequence>
<protein>
    <recommendedName>
        <fullName evidence="5">Transposase element L1Md-A101/L1Md-A102/L1Md-A2</fullName>
    </recommendedName>
</protein>
<comment type="caution">
    <text evidence="3">The sequence shown here is derived from an EMBL/GenBank/DDBJ whole genome shotgun (WGS) entry which is preliminary data.</text>
</comment>
<evidence type="ECO:0000256" key="2">
    <source>
        <dbReference type="SAM" id="MobiDB-lite"/>
    </source>
</evidence>
<feature type="compositionally biased region" description="Pro residues" evidence="2">
    <location>
        <begin position="313"/>
        <end position="326"/>
    </location>
</feature>
<dbReference type="Gene3D" id="3.30.70.1820">
    <property type="entry name" value="L1 transposable element, RRM domain"/>
    <property type="match status" value="1"/>
</dbReference>
<evidence type="ECO:0008006" key="5">
    <source>
        <dbReference type="Google" id="ProtNLM"/>
    </source>
</evidence>
<dbReference type="Proteomes" id="UP001460270">
    <property type="component" value="Unassembled WGS sequence"/>
</dbReference>
<dbReference type="InterPro" id="IPR004244">
    <property type="entry name" value="Transposase_22"/>
</dbReference>
<evidence type="ECO:0000256" key="1">
    <source>
        <dbReference type="SAM" id="Coils"/>
    </source>
</evidence>
<feature type="region of interest" description="Disordered" evidence="2">
    <location>
        <begin position="21"/>
        <end position="54"/>
    </location>
</feature>